<accession>A0ABS4SRR3</accession>
<dbReference type="EMBL" id="JAGINP010000020">
    <property type="protein sequence ID" value="MBP2295243.1"/>
    <property type="molecule type" value="Genomic_DNA"/>
</dbReference>
<evidence type="ECO:0000259" key="1">
    <source>
        <dbReference type="Pfam" id="PF06527"/>
    </source>
</evidence>
<proteinExistence type="predicted"/>
<dbReference type="RefSeq" id="WP_209769658.1">
    <property type="nucleotide sequence ID" value="NZ_JAGINP010000020.1"/>
</dbReference>
<organism evidence="2 3">
    <name type="scientific">Azospirillum rugosum</name>
    <dbReference type="NCBI Taxonomy" id="416170"/>
    <lineage>
        <taxon>Bacteria</taxon>
        <taxon>Pseudomonadati</taxon>
        <taxon>Pseudomonadota</taxon>
        <taxon>Alphaproteobacteria</taxon>
        <taxon>Rhodospirillales</taxon>
        <taxon>Azospirillaceae</taxon>
        <taxon>Azospirillum</taxon>
    </lineage>
</organism>
<evidence type="ECO:0000313" key="2">
    <source>
        <dbReference type="EMBL" id="MBP2295243.1"/>
    </source>
</evidence>
<feature type="domain" description="TniQ" evidence="1">
    <location>
        <begin position="11"/>
        <end position="150"/>
    </location>
</feature>
<dbReference type="Proteomes" id="UP000781958">
    <property type="component" value="Unassembled WGS sequence"/>
</dbReference>
<name>A0ABS4SRR3_9PROT</name>
<comment type="caution">
    <text evidence="2">The sequence shown here is derived from an EMBL/GenBank/DDBJ whole genome shotgun (WGS) entry which is preliminary data.</text>
</comment>
<dbReference type="InterPro" id="IPR009492">
    <property type="entry name" value="TniQ"/>
</dbReference>
<reference evidence="2 3" key="1">
    <citation type="submission" date="2021-03" db="EMBL/GenBank/DDBJ databases">
        <title>Genomic Encyclopedia of Type Strains, Phase III (KMG-III): the genomes of soil and plant-associated and newly described type strains.</title>
        <authorList>
            <person name="Whitman W."/>
        </authorList>
    </citation>
    <scope>NUCLEOTIDE SEQUENCE [LARGE SCALE GENOMIC DNA]</scope>
    <source>
        <strain evidence="2 3">IMMIB AFH-6</strain>
    </source>
</reference>
<protein>
    <recommendedName>
        <fullName evidence="1">TniQ domain-containing protein</fullName>
    </recommendedName>
</protein>
<sequence>MPPIANDLWPGRPALLEGESFSSWFARVAAGNGLRPADLYRILQPGGDRNPRDLDRYADFHLLSLMADKTGASVEALERSTFRRWAGMAFERDDGLVKLDWLPPAGREKAKRCFGQQVCPLCLTEDAVPYLRLEWRLAFLTVCPTHNRLLLDRCPACNEPFSVLRQDRHDGVCCWSCGADVRRFAGDAPPLDPTPEREDLLATIDRGWQQLGDYGPVYSFTILRILALVARLIAGGQHAYALRAWIGARDPRLAVPPETLPRARDGALLTPRARCVIVAMAHHLLGDWPHRFVEAARGVGMARIHIRTNFGEALPFAFVHAVDWHLKEALAPASRQELSSAKAILERRGVKPTYRNLVDLAGTRRKPLNAMAEPAAETAPWGKGPFWKLDGVSAEVKEAARIAAHRSGESVAVWLDRLVRKELNMPAMRVI</sequence>
<evidence type="ECO:0000313" key="3">
    <source>
        <dbReference type="Proteomes" id="UP000781958"/>
    </source>
</evidence>
<keyword evidence="3" id="KW-1185">Reference proteome</keyword>
<gene>
    <name evidence="2" type="ORF">J2851_005046</name>
</gene>
<dbReference type="Pfam" id="PF06527">
    <property type="entry name" value="TniQ"/>
    <property type="match status" value="1"/>
</dbReference>